<evidence type="ECO:0000256" key="1">
    <source>
        <dbReference type="ARBA" id="ARBA00010872"/>
    </source>
</evidence>
<dbReference type="InterPro" id="IPR050187">
    <property type="entry name" value="Lipid_Phosphate_FormReg"/>
</dbReference>
<reference evidence="9" key="1">
    <citation type="submission" date="2023-03" db="EMBL/GenBank/DDBJ databases">
        <title>Chromosome-scale reference genome and RAD-based genetic map of yellow starthistle (Centaurea solstitialis) reveal putative structural variation and QTLs associated with invader traits.</title>
        <authorList>
            <person name="Reatini B."/>
            <person name="Cang F.A."/>
            <person name="Jiang Q."/>
            <person name="Mckibben M.T.W."/>
            <person name="Barker M.S."/>
            <person name="Rieseberg L.H."/>
            <person name="Dlugosch K.M."/>
        </authorList>
    </citation>
    <scope>NUCLEOTIDE SEQUENCE</scope>
    <source>
        <strain evidence="9">CAN-66</strain>
        <tissue evidence="9">Leaf</tissue>
    </source>
</reference>
<evidence type="ECO:0000256" key="7">
    <source>
        <dbReference type="SAM" id="MobiDB-lite"/>
    </source>
</evidence>
<feature type="domain" description="DAGKc" evidence="8">
    <location>
        <begin position="255"/>
        <end position="458"/>
    </location>
</feature>
<evidence type="ECO:0000313" key="9">
    <source>
        <dbReference type="EMBL" id="KAJ9539764.1"/>
    </source>
</evidence>
<dbReference type="Proteomes" id="UP001172457">
    <property type="component" value="Chromosome 7"/>
</dbReference>
<dbReference type="InterPro" id="IPR016064">
    <property type="entry name" value="NAD/diacylglycerol_kinase_sf"/>
</dbReference>
<dbReference type="Gene3D" id="3.60.20.30">
    <property type="entry name" value="(Glycosyl)asparaginase"/>
    <property type="match status" value="1"/>
</dbReference>
<evidence type="ECO:0000256" key="4">
    <source>
        <dbReference type="ARBA" id="ARBA00022801"/>
    </source>
</evidence>
<feature type="binding site" evidence="6">
    <location>
        <begin position="534"/>
        <end position="537"/>
    </location>
    <ligand>
        <name>substrate</name>
    </ligand>
</feature>
<comment type="caution">
    <text evidence="9">The sequence shown here is derived from an EMBL/GenBank/DDBJ whole genome shotgun (WGS) entry which is preliminary data.</text>
</comment>
<dbReference type="GO" id="GO:0006508">
    <property type="term" value="P:proteolysis"/>
    <property type="evidence" value="ECO:0007669"/>
    <property type="project" value="UniProtKB-KW"/>
</dbReference>
<dbReference type="SUPFAM" id="SSF56235">
    <property type="entry name" value="N-terminal nucleophile aminohydrolases (Ntn hydrolases)"/>
    <property type="match status" value="1"/>
</dbReference>
<dbReference type="GO" id="GO:0008233">
    <property type="term" value="F:peptidase activity"/>
    <property type="evidence" value="ECO:0007669"/>
    <property type="project" value="UniProtKB-KW"/>
</dbReference>
<evidence type="ECO:0000256" key="5">
    <source>
        <dbReference type="ARBA" id="ARBA00022813"/>
    </source>
</evidence>
<comment type="subunit">
    <text evidence="2">Heterotetramer of two alpha and two beta chains arranged as a dimer of alpha/beta heterodimers.</text>
</comment>
<dbReference type="PANTHER" id="PTHR12358">
    <property type="entry name" value="SPHINGOSINE KINASE"/>
    <property type="match status" value="1"/>
</dbReference>
<proteinExistence type="inferred from homology"/>
<dbReference type="EMBL" id="JARYMX010000007">
    <property type="protein sequence ID" value="KAJ9539764.1"/>
    <property type="molecule type" value="Genomic_DNA"/>
</dbReference>
<name>A0AA38W731_9ASTR</name>
<evidence type="ECO:0000256" key="2">
    <source>
        <dbReference type="ARBA" id="ARBA00011601"/>
    </source>
</evidence>
<keyword evidence="5" id="KW-0068">Autocatalytic cleavage</keyword>
<keyword evidence="4" id="KW-0378">Hydrolase</keyword>
<dbReference type="GO" id="GO:0006672">
    <property type="term" value="P:ceramide metabolic process"/>
    <property type="evidence" value="ECO:0007669"/>
    <property type="project" value="TreeGrafter"/>
</dbReference>
<dbReference type="GO" id="GO:0001729">
    <property type="term" value="F:ceramide kinase activity"/>
    <property type="evidence" value="ECO:0007669"/>
    <property type="project" value="TreeGrafter"/>
</dbReference>
<dbReference type="InterPro" id="IPR000246">
    <property type="entry name" value="Peptidase_T2"/>
</dbReference>
<feature type="binding site" evidence="6">
    <location>
        <begin position="511"/>
        <end position="514"/>
    </location>
    <ligand>
        <name>substrate</name>
    </ligand>
</feature>
<dbReference type="InterPro" id="IPR029055">
    <property type="entry name" value="Ntn_hydrolases_N"/>
</dbReference>
<protein>
    <recommendedName>
        <fullName evidence="8">DAGKc domain-containing protein</fullName>
    </recommendedName>
</protein>
<dbReference type="SUPFAM" id="SSF111331">
    <property type="entry name" value="NAD kinase/diacylglycerol kinase-like"/>
    <property type="match status" value="1"/>
</dbReference>
<organism evidence="9 10">
    <name type="scientific">Centaurea solstitialis</name>
    <name type="common">yellow star-thistle</name>
    <dbReference type="NCBI Taxonomy" id="347529"/>
    <lineage>
        <taxon>Eukaryota</taxon>
        <taxon>Viridiplantae</taxon>
        <taxon>Streptophyta</taxon>
        <taxon>Embryophyta</taxon>
        <taxon>Tracheophyta</taxon>
        <taxon>Spermatophyta</taxon>
        <taxon>Magnoliopsida</taxon>
        <taxon>eudicotyledons</taxon>
        <taxon>Gunneridae</taxon>
        <taxon>Pentapetalae</taxon>
        <taxon>asterids</taxon>
        <taxon>campanulids</taxon>
        <taxon>Asterales</taxon>
        <taxon>Asteraceae</taxon>
        <taxon>Carduoideae</taxon>
        <taxon>Cardueae</taxon>
        <taxon>Centaureinae</taxon>
        <taxon>Centaurea</taxon>
    </lineage>
</organism>
<dbReference type="Pfam" id="PF00781">
    <property type="entry name" value="DAGK_cat"/>
    <property type="match status" value="1"/>
</dbReference>
<dbReference type="PROSITE" id="PS50146">
    <property type="entry name" value="DAGK"/>
    <property type="match status" value="1"/>
</dbReference>
<dbReference type="InterPro" id="IPR001206">
    <property type="entry name" value="Diacylglycerol_kinase_cat_dom"/>
</dbReference>
<comment type="similarity">
    <text evidence="1">Belongs to the Ntn-hydrolase family.</text>
</comment>
<evidence type="ECO:0000259" key="8">
    <source>
        <dbReference type="PROSITE" id="PS50146"/>
    </source>
</evidence>
<dbReference type="AlphaFoldDB" id="A0AA38W731"/>
<feature type="region of interest" description="Disordered" evidence="7">
    <location>
        <begin position="116"/>
        <end position="147"/>
    </location>
</feature>
<dbReference type="Gene3D" id="3.40.50.10330">
    <property type="entry name" value="Probable inorganic polyphosphate/atp-NAD kinase, domain 1"/>
    <property type="match status" value="1"/>
</dbReference>
<dbReference type="FunFam" id="3.60.20.30:FF:000003">
    <property type="entry name" value="N(4)-(Beta-N-acetylglucosaminyl)-L-asparaginase isoform X1"/>
    <property type="match status" value="1"/>
</dbReference>
<dbReference type="GO" id="GO:0016020">
    <property type="term" value="C:membrane"/>
    <property type="evidence" value="ECO:0007669"/>
    <property type="project" value="GOC"/>
</dbReference>
<accession>A0AA38W731</accession>
<keyword evidence="3" id="KW-0645">Protease</keyword>
<feature type="compositionally biased region" description="Basic and acidic residues" evidence="7">
    <location>
        <begin position="124"/>
        <end position="136"/>
    </location>
</feature>
<gene>
    <name evidence="9" type="ORF">OSB04_026270</name>
</gene>
<evidence type="ECO:0000256" key="6">
    <source>
        <dbReference type="PIRSR" id="PIRSR600246-2"/>
    </source>
</evidence>
<dbReference type="GO" id="GO:0003948">
    <property type="term" value="F:N4-(beta-N-acetylglucosaminyl)-L-asparaginase activity"/>
    <property type="evidence" value="ECO:0007669"/>
    <property type="project" value="UniProtKB-ARBA"/>
</dbReference>
<dbReference type="InterPro" id="IPR017438">
    <property type="entry name" value="ATP-NAD_kinase_N"/>
</dbReference>
<dbReference type="PANTHER" id="PTHR12358:SF6">
    <property type="entry name" value="CERAMIDE KINASE"/>
    <property type="match status" value="1"/>
</dbReference>
<evidence type="ECO:0000313" key="10">
    <source>
        <dbReference type="Proteomes" id="UP001172457"/>
    </source>
</evidence>
<sequence length="619" mass="67947">MALYTRINTAATKSSPDHPLQQLLLAEPPEIIEDYFAAVPATAASLAPPENDEIQATPPAQPVILYDPLNIAAAPSEGAKALWSLLLYAGGWMKLLKKKKEGGVMPVMEHAFKTHTSWGSSTNDKGKGLDSSREEQGSGSSSFNGKGRGPRRWVNLFSCLGIQIVSKSNTSIDISDVYNVEFIDWGLVHETLLTNPGLLLGHSSEMYRFTVHGVERSKSQPSLWAPTVYTFGHVDKQTCLMWVNKMKTFLSMETDRPKTLLVYVHPGSGKGDGCRTWESLAPIFSQAKVKTKVIVTERAGHAFEAMTSMTNRELNLYDGIVAVGGDGFFNEIINGILLSRHRAPYPPPPPDDDQTVEAESDVLLHDPTVTVAEPLVSGEDESAVLLRSPLDQSQAVDLNQDSEMSFPNERFRFGLIPAGSTDAIVICTTGVRDPMTSALQIILGKRIRLDIAQVVRWEKSRKSKNEPLVRYAASFAGYGFYGDVITESEKYRWMGPKRYDYAGTKVFLRHRVGDGPIAGSSSYADDEVGACGATGDGDIMMRFLPCYQVVESMRLGMEPRVAAKDAISRIARKYPTFVGAIFAVDKNGVHAGACHGWTFQYSVRSPSMDDVEVFTVYPV</sequence>
<evidence type="ECO:0000256" key="3">
    <source>
        <dbReference type="ARBA" id="ARBA00022670"/>
    </source>
</evidence>
<keyword evidence="10" id="KW-1185">Reference proteome</keyword>
<dbReference type="Pfam" id="PF01112">
    <property type="entry name" value="Asparaginase_2"/>
    <property type="match status" value="1"/>
</dbReference>